<accession>A0AC58IHY5</accession>
<reference evidence="2" key="1">
    <citation type="submission" date="2025-08" db="UniProtKB">
        <authorList>
            <consortium name="RefSeq"/>
        </authorList>
    </citation>
    <scope>IDENTIFICATION</scope>
    <source>
        <strain evidence="2">Tuebingen</strain>
        <tissue evidence="2">Fibroblasts and whole tissue</tissue>
    </source>
</reference>
<organism evidence="1 2">
    <name type="scientific">Danio rerio</name>
    <name type="common">Zebrafish</name>
    <name type="synonym">Brachydanio rerio</name>
    <dbReference type="NCBI Taxonomy" id="7955"/>
    <lineage>
        <taxon>Eukaryota</taxon>
        <taxon>Metazoa</taxon>
        <taxon>Chordata</taxon>
        <taxon>Craniata</taxon>
        <taxon>Vertebrata</taxon>
        <taxon>Euteleostomi</taxon>
        <taxon>Actinopterygii</taxon>
        <taxon>Neopterygii</taxon>
        <taxon>Teleostei</taxon>
        <taxon>Ostariophysi</taxon>
        <taxon>Cypriniformes</taxon>
        <taxon>Danionidae</taxon>
        <taxon>Danioninae</taxon>
        <taxon>Danio</taxon>
    </lineage>
</organism>
<proteinExistence type="predicted"/>
<dbReference type="Proteomes" id="UP000000437">
    <property type="component" value="Chromosome 22"/>
</dbReference>
<name>A0AC58IHY5_DANRE</name>
<sequence>MPVTKTYMQDNIQWHSYENSKSRLEKLSKDLEEEVNARQEAEDNLRSLEKEKVLLKHQRTQSKLYANEGESKKEELAVESLSVAERSLCIPHKGHEFVLML</sequence>
<evidence type="ECO:0000313" key="2">
    <source>
        <dbReference type="RefSeq" id="XP_073793848.1"/>
    </source>
</evidence>
<gene>
    <name evidence="2" type="primary">LOC103909610</name>
</gene>
<evidence type="ECO:0000313" key="1">
    <source>
        <dbReference type="Proteomes" id="UP000000437"/>
    </source>
</evidence>
<keyword evidence="1" id="KW-1185">Reference proteome</keyword>
<dbReference type="RefSeq" id="XP_073793848.1">
    <property type="nucleotide sequence ID" value="XM_073937747.1"/>
</dbReference>
<protein>
    <submittedName>
        <fullName evidence="2">Uncharacterized protein isoform X1</fullName>
    </submittedName>
</protein>